<dbReference type="RefSeq" id="WP_141464345.1">
    <property type="nucleotide sequence ID" value="NZ_RBZW01000021.1"/>
</dbReference>
<evidence type="ECO:0000256" key="4">
    <source>
        <dbReference type="ARBA" id="ARBA00023163"/>
    </source>
</evidence>
<dbReference type="PANTHER" id="PTHR30055:SF234">
    <property type="entry name" value="HTH-TYPE TRANSCRIPTIONAL REGULATOR BETI"/>
    <property type="match status" value="1"/>
</dbReference>
<name>A0A4V3VLF6_9EURY</name>
<accession>A0A4V3VLF6</accession>
<feature type="region of interest" description="Disordered" evidence="6">
    <location>
        <begin position="198"/>
        <end position="231"/>
    </location>
</feature>
<comment type="caution">
    <text evidence="8">The sequence shown here is derived from an EMBL/GenBank/DDBJ whole genome shotgun (WGS) entry which is preliminary data.</text>
</comment>
<feature type="DNA-binding region" description="H-T-H motif" evidence="5">
    <location>
        <begin position="27"/>
        <end position="46"/>
    </location>
</feature>
<dbReference type="Gene3D" id="1.10.357.10">
    <property type="entry name" value="Tetracycline Repressor, domain 2"/>
    <property type="match status" value="1"/>
</dbReference>
<dbReference type="InterPro" id="IPR050109">
    <property type="entry name" value="HTH-type_TetR-like_transc_reg"/>
</dbReference>
<reference evidence="8 9" key="1">
    <citation type="submission" date="2018-10" db="EMBL/GenBank/DDBJ databases">
        <title>Natronolimnobius sp. XQ-INN 246 isolated from Inner Mongolia Autonomous Region of China.</title>
        <authorList>
            <person name="Xue Q."/>
        </authorList>
    </citation>
    <scope>NUCLEOTIDE SEQUENCE [LARGE SCALE GENOMIC DNA]</scope>
    <source>
        <strain evidence="8 9">XQ-INN 246</strain>
    </source>
</reference>
<keyword evidence="9" id="KW-1185">Reference proteome</keyword>
<dbReference type="AlphaFoldDB" id="A0A4V3VLF6"/>
<keyword evidence="1" id="KW-0678">Repressor</keyword>
<dbReference type="GO" id="GO:0000976">
    <property type="term" value="F:transcription cis-regulatory region binding"/>
    <property type="evidence" value="ECO:0007669"/>
    <property type="project" value="TreeGrafter"/>
</dbReference>
<evidence type="ECO:0000313" key="9">
    <source>
        <dbReference type="Proteomes" id="UP000318864"/>
    </source>
</evidence>
<keyword evidence="2" id="KW-0805">Transcription regulation</keyword>
<dbReference type="EMBL" id="RBZW01000021">
    <property type="protein sequence ID" value="THE65477.1"/>
    <property type="molecule type" value="Genomic_DNA"/>
</dbReference>
<evidence type="ECO:0000256" key="1">
    <source>
        <dbReference type="ARBA" id="ARBA00022491"/>
    </source>
</evidence>
<organism evidence="8 9">
    <name type="scientific">Salinadaptatus halalkaliphilus</name>
    <dbReference type="NCBI Taxonomy" id="2419781"/>
    <lineage>
        <taxon>Archaea</taxon>
        <taxon>Methanobacteriati</taxon>
        <taxon>Methanobacteriota</taxon>
        <taxon>Stenosarchaea group</taxon>
        <taxon>Halobacteria</taxon>
        <taxon>Halobacteriales</taxon>
        <taxon>Natrialbaceae</taxon>
        <taxon>Salinadaptatus</taxon>
    </lineage>
</organism>
<keyword evidence="3 5" id="KW-0238">DNA-binding</keyword>
<feature type="compositionally biased region" description="Basic and acidic residues" evidence="6">
    <location>
        <begin position="219"/>
        <end position="231"/>
    </location>
</feature>
<evidence type="ECO:0000256" key="5">
    <source>
        <dbReference type="PROSITE-ProRule" id="PRU00335"/>
    </source>
</evidence>
<evidence type="ECO:0000256" key="6">
    <source>
        <dbReference type="SAM" id="MobiDB-lite"/>
    </source>
</evidence>
<dbReference type="PANTHER" id="PTHR30055">
    <property type="entry name" value="HTH-TYPE TRANSCRIPTIONAL REGULATOR RUTR"/>
    <property type="match status" value="1"/>
</dbReference>
<dbReference type="InterPro" id="IPR039538">
    <property type="entry name" value="BetI_C"/>
</dbReference>
<dbReference type="PRINTS" id="PR00455">
    <property type="entry name" value="HTHTETR"/>
</dbReference>
<dbReference type="SUPFAM" id="SSF46689">
    <property type="entry name" value="Homeodomain-like"/>
    <property type="match status" value="1"/>
</dbReference>
<dbReference type="Proteomes" id="UP000318864">
    <property type="component" value="Unassembled WGS sequence"/>
</dbReference>
<evidence type="ECO:0000256" key="2">
    <source>
        <dbReference type="ARBA" id="ARBA00023015"/>
    </source>
</evidence>
<dbReference type="InterPro" id="IPR036271">
    <property type="entry name" value="Tet_transcr_reg_TetR-rel_C_sf"/>
</dbReference>
<protein>
    <submittedName>
        <fullName evidence="8">TetR/AcrR family transcriptional regulator</fullName>
    </submittedName>
</protein>
<dbReference type="InterPro" id="IPR001647">
    <property type="entry name" value="HTH_TetR"/>
</dbReference>
<dbReference type="OrthoDB" id="135877at2157"/>
<keyword evidence="4" id="KW-0804">Transcription</keyword>
<dbReference type="Pfam" id="PF13977">
    <property type="entry name" value="TetR_C_6"/>
    <property type="match status" value="1"/>
</dbReference>
<dbReference type="GO" id="GO:0003700">
    <property type="term" value="F:DNA-binding transcription factor activity"/>
    <property type="evidence" value="ECO:0007669"/>
    <property type="project" value="TreeGrafter"/>
</dbReference>
<dbReference type="SUPFAM" id="SSF48498">
    <property type="entry name" value="Tetracyclin repressor-like, C-terminal domain"/>
    <property type="match status" value="1"/>
</dbReference>
<evidence type="ECO:0000313" key="8">
    <source>
        <dbReference type="EMBL" id="THE65477.1"/>
    </source>
</evidence>
<sequence length="231" mass="25768">MTDSDVRETIMAATYDALCEQGYSDLTAQDIADRTDKSKASLFYHYDSKADLLADFVAYLLEWFDDRIAATESLPPVERLALAIDWFLYGSTNDDRESVHAALLELRTQAPHNEQYRDQLRESDDRLRASLEGILADGIDAGQFVDHDTGQTATLLLAAVDGARTRQITLDREQYLADVRSAILEQIVDDLLAADVENPAAHSPPSAPVVDHPIWDVPIDDRQHDHDDTDG</sequence>
<dbReference type="InterPro" id="IPR009057">
    <property type="entry name" value="Homeodomain-like_sf"/>
</dbReference>
<proteinExistence type="predicted"/>
<evidence type="ECO:0000259" key="7">
    <source>
        <dbReference type="PROSITE" id="PS50977"/>
    </source>
</evidence>
<gene>
    <name evidence="8" type="ORF">D8Y22_08920</name>
</gene>
<feature type="domain" description="HTH tetR-type" evidence="7">
    <location>
        <begin position="4"/>
        <end position="64"/>
    </location>
</feature>
<dbReference type="Pfam" id="PF00440">
    <property type="entry name" value="TetR_N"/>
    <property type="match status" value="1"/>
</dbReference>
<dbReference type="PROSITE" id="PS50977">
    <property type="entry name" value="HTH_TETR_2"/>
    <property type="match status" value="1"/>
</dbReference>
<evidence type="ECO:0000256" key="3">
    <source>
        <dbReference type="ARBA" id="ARBA00023125"/>
    </source>
</evidence>